<dbReference type="GO" id="GO:0015826">
    <property type="term" value="P:threonine transport"/>
    <property type="evidence" value="ECO:0007669"/>
    <property type="project" value="InterPro"/>
</dbReference>
<dbReference type="GO" id="GO:0005295">
    <property type="term" value="F:neutral L-amino acid:sodium symporter activity"/>
    <property type="evidence" value="ECO:0007669"/>
    <property type="project" value="TreeGrafter"/>
</dbReference>
<dbReference type="AlphaFoldDB" id="A0A316A2Z3"/>
<keyword evidence="5 9" id="KW-0769">Symport</keyword>
<feature type="transmembrane region" description="Helical" evidence="9">
    <location>
        <begin position="30"/>
        <end position="53"/>
    </location>
</feature>
<dbReference type="InterPro" id="IPR023025">
    <property type="entry name" value="Ser_Thr_transp_SstT"/>
</dbReference>
<keyword evidence="3 9" id="KW-1003">Cell membrane</keyword>
<reference evidence="11" key="1">
    <citation type="submission" date="2017-07" db="EMBL/GenBank/DDBJ databases">
        <authorList>
            <person name="Varghese N."/>
            <person name="Submissions S."/>
        </authorList>
    </citation>
    <scope>NUCLEOTIDE SEQUENCE [LARGE SCALE GENOMIC DNA]</scope>
    <source>
        <strain evidence="11">NLAE-zl-C134</strain>
    </source>
</reference>
<keyword evidence="6 9" id="KW-0029">Amino-acid transport</keyword>
<comment type="subcellular location">
    <subcellularLocation>
        <location evidence="9">Cell membrane</location>
        <topology evidence="9">Multi-pass membrane protein</topology>
    </subcellularLocation>
    <subcellularLocation>
        <location evidence="1">Membrane</location>
        <topology evidence="1">Multi-pass membrane protein</topology>
    </subcellularLocation>
</comment>
<keyword evidence="11" id="KW-1185">Reference proteome</keyword>
<feature type="transmembrane region" description="Helical" evidence="9">
    <location>
        <begin position="307"/>
        <end position="327"/>
    </location>
</feature>
<dbReference type="Proteomes" id="UP000254051">
    <property type="component" value="Unassembled WGS sequence"/>
</dbReference>
<feature type="transmembrane region" description="Helical" evidence="9">
    <location>
        <begin position="193"/>
        <end position="213"/>
    </location>
</feature>
<evidence type="ECO:0000256" key="7">
    <source>
        <dbReference type="ARBA" id="ARBA00022989"/>
    </source>
</evidence>
<evidence type="ECO:0000256" key="1">
    <source>
        <dbReference type="ARBA" id="ARBA00004141"/>
    </source>
</evidence>
<evidence type="ECO:0000256" key="4">
    <source>
        <dbReference type="ARBA" id="ARBA00022692"/>
    </source>
</evidence>
<feature type="transmembrane region" description="Helical" evidence="9">
    <location>
        <begin position="59"/>
        <end position="78"/>
    </location>
</feature>
<dbReference type="GO" id="GO:0032329">
    <property type="term" value="P:serine transport"/>
    <property type="evidence" value="ECO:0007669"/>
    <property type="project" value="InterPro"/>
</dbReference>
<organism evidence="10 11">
    <name type="scientific">Faecalicatena contorta</name>
    <dbReference type="NCBI Taxonomy" id="39482"/>
    <lineage>
        <taxon>Bacteria</taxon>
        <taxon>Bacillati</taxon>
        <taxon>Bacillota</taxon>
        <taxon>Clostridia</taxon>
        <taxon>Lachnospirales</taxon>
        <taxon>Lachnospiraceae</taxon>
        <taxon>Faecalicatena</taxon>
    </lineage>
</organism>
<dbReference type="InterPro" id="IPR001991">
    <property type="entry name" value="Na-dicarboxylate_symporter"/>
</dbReference>
<feature type="transmembrane region" description="Helical" evidence="9">
    <location>
        <begin position="333"/>
        <end position="361"/>
    </location>
</feature>
<feature type="transmembrane region" description="Helical" evidence="9">
    <location>
        <begin position="90"/>
        <end position="113"/>
    </location>
</feature>
<dbReference type="EMBL" id="UHJJ01000002">
    <property type="protein sequence ID" value="SUQ13184.1"/>
    <property type="molecule type" value="Genomic_DNA"/>
</dbReference>
<dbReference type="Pfam" id="PF00375">
    <property type="entry name" value="SDF"/>
    <property type="match status" value="1"/>
</dbReference>
<dbReference type="InterPro" id="IPR036458">
    <property type="entry name" value="Na:dicarbo_symporter_sf"/>
</dbReference>
<dbReference type="RefSeq" id="WP_330405734.1">
    <property type="nucleotide sequence ID" value="NZ_QGDS01000002.1"/>
</dbReference>
<gene>
    <name evidence="9" type="primary">sstT</name>
    <name evidence="10" type="ORF">SAMN05216529_102402</name>
</gene>
<dbReference type="FunFam" id="1.10.3860.10:FF:000003">
    <property type="entry name" value="Serine/threonine transporter sstT"/>
    <property type="match status" value="1"/>
</dbReference>
<dbReference type="GO" id="GO:0005886">
    <property type="term" value="C:plasma membrane"/>
    <property type="evidence" value="ECO:0007669"/>
    <property type="project" value="UniProtKB-SubCell"/>
</dbReference>
<keyword evidence="4 9" id="KW-0812">Transmembrane</keyword>
<proteinExistence type="inferred from homology"/>
<dbReference type="PANTHER" id="PTHR42865:SF8">
    <property type="entry name" value="SERINE_THREONINE TRANSPORTER SSTT"/>
    <property type="match status" value="1"/>
</dbReference>
<dbReference type="PANTHER" id="PTHR42865">
    <property type="entry name" value="PROTON/GLUTAMATE-ASPARTATE SYMPORTER"/>
    <property type="match status" value="1"/>
</dbReference>
<evidence type="ECO:0000256" key="9">
    <source>
        <dbReference type="HAMAP-Rule" id="MF_01582"/>
    </source>
</evidence>
<comment type="function">
    <text evidence="9">Involved in the import of serine and threonine into the cell, with the concomitant import of sodium (symport system).</text>
</comment>
<dbReference type="NCBIfam" id="NF010151">
    <property type="entry name" value="PRK13628.1"/>
    <property type="match status" value="1"/>
</dbReference>
<evidence type="ECO:0000256" key="6">
    <source>
        <dbReference type="ARBA" id="ARBA00022970"/>
    </source>
</evidence>
<feature type="transmembrane region" description="Helical" evidence="9">
    <location>
        <begin position="152"/>
        <end position="172"/>
    </location>
</feature>
<evidence type="ECO:0000256" key="5">
    <source>
        <dbReference type="ARBA" id="ARBA00022847"/>
    </source>
</evidence>
<comment type="similarity">
    <text evidence="9">Belongs to the dicarboxylate/amino acid:cation symporter (DAACS) (TC 2.A.23) family.</text>
</comment>
<accession>A0A316A2Z3</accession>
<sequence length="425" mass="44859">MSANEVMKNFLNSIISIVNKWNSISLIKRIICGLIIGIILALVVPQASAISILGSLFVGALRGVAPILVFFLVMSALCQMSKGQKTNMTFIAVLYMLGNLLAALCAVLASYVFPVALTFSKSTNTGDIAPPSGVTEVLTNLLMNLVANPVDALVNANYIGILAWAIIFGLALKKASDGTKRALDNISDAVAQAVQWIINCAPFGIMGLIFTTISEQGLDVLLGYGRLILVLVGTMFFVALIVNPIVTFLCTRKNPFPLVFTCLKDSGITAFFTRSSAANIPVNMGLCKKLGLNEDTYSISIPLGATVNMAGAAVTISTMALAAAYTLDIRVDFLTAIILCVLSALSAAGASGVAGGSLLLIPLACSLFGIPNEIAMQVVGVGFIVGVIQDSCETALNSSTDVLYTACAEFRDRRKHPELYKNIVK</sequence>
<feature type="transmembrane region" description="Helical" evidence="9">
    <location>
        <begin position="225"/>
        <end position="250"/>
    </location>
</feature>
<evidence type="ECO:0000256" key="8">
    <source>
        <dbReference type="ARBA" id="ARBA00023136"/>
    </source>
</evidence>
<protein>
    <recommendedName>
        <fullName evidence="9">Serine/threonine transporter SstT</fullName>
    </recommendedName>
    <alternativeName>
        <fullName evidence="9">Na(+)/serine-threonine symporter</fullName>
    </alternativeName>
</protein>
<dbReference type="HAMAP" id="MF_01582">
    <property type="entry name" value="Ser_Thr_transp_SstT"/>
    <property type="match status" value="1"/>
</dbReference>
<keyword evidence="2 9" id="KW-0813">Transport</keyword>
<comment type="catalytic activity">
    <reaction evidence="9">
        <text>L-serine(in) + Na(+)(in) = L-serine(out) + Na(+)(out)</text>
        <dbReference type="Rhea" id="RHEA:29575"/>
        <dbReference type="ChEBI" id="CHEBI:29101"/>
        <dbReference type="ChEBI" id="CHEBI:33384"/>
    </reaction>
</comment>
<keyword evidence="8 9" id="KW-0472">Membrane</keyword>
<comment type="catalytic activity">
    <reaction evidence="9">
        <text>L-threonine(in) + Na(+)(in) = L-threonine(out) + Na(+)(out)</text>
        <dbReference type="Rhea" id="RHEA:69999"/>
        <dbReference type="ChEBI" id="CHEBI:29101"/>
        <dbReference type="ChEBI" id="CHEBI:57926"/>
    </reaction>
</comment>
<evidence type="ECO:0000256" key="2">
    <source>
        <dbReference type="ARBA" id="ARBA00022448"/>
    </source>
</evidence>
<evidence type="ECO:0000256" key="3">
    <source>
        <dbReference type="ARBA" id="ARBA00022475"/>
    </source>
</evidence>
<dbReference type="Gene3D" id="1.10.3860.10">
    <property type="entry name" value="Sodium:dicarboxylate symporter"/>
    <property type="match status" value="1"/>
</dbReference>
<dbReference type="PRINTS" id="PR00173">
    <property type="entry name" value="EDTRNSPORT"/>
</dbReference>
<dbReference type="SUPFAM" id="SSF118215">
    <property type="entry name" value="Proton glutamate symport protein"/>
    <property type="match status" value="1"/>
</dbReference>
<keyword evidence="7 9" id="KW-1133">Transmembrane helix</keyword>
<evidence type="ECO:0000313" key="10">
    <source>
        <dbReference type="EMBL" id="SUQ13184.1"/>
    </source>
</evidence>
<evidence type="ECO:0000313" key="11">
    <source>
        <dbReference type="Proteomes" id="UP000254051"/>
    </source>
</evidence>
<name>A0A316A2Z3_9FIRM</name>